<evidence type="ECO:0000313" key="3">
    <source>
        <dbReference type="Proteomes" id="UP000054498"/>
    </source>
</evidence>
<dbReference type="AlphaFoldDB" id="A0A0D2LVR8"/>
<dbReference type="KEGG" id="mng:MNEG_12358"/>
<name>A0A0D2LVR8_9CHLO</name>
<keyword evidence="3" id="KW-1185">Reference proteome</keyword>
<evidence type="ECO:0000256" key="1">
    <source>
        <dbReference type="SAM" id="SignalP"/>
    </source>
</evidence>
<protein>
    <submittedName>
        <fullName evidence="2">Uncharacterized protein</fullName>
    </submittedName>
</protein>
<dbReference type="EMBL" id="KK103424">
    <property type="protein sequence ID" value="KIY95604.1"/>
    <property type="molecule type" value="Genomic_DNA"/>
</dbReference>
<keyword evidence="1" id="KW-0732">Signal</keyword>
<dbReference type="RefSeq" id="XP_013894624.1">
    <property type="nucleotide sequence ID" value="XM_014039170.1"/>
</dbReference>
<feature type="signal peptide" evidence="1">
    <location>
        <begin position="1"/>
        <end position="19"/>
    </location>
</feature>
<organism evidence="2 3">
    <name type="scientific">Monoraphidium neglectum</name>
    <dbReference type="NCBI Taxonomy" id="145388"/>
    <lineage>
        <taxon>Eukaryota</taxon>
        <taxon>Viridiplantae</taxon>
        <taxon>Chlorophyta</taxon>
        <taxon>core chlorophytes</taxon>
        <taxon>Chlorophyceae</taxon>
        <taxon>CS clade</taxon>
        <taxon>Sphaeropleales</taxon>
        <taxon>Selenastraceae</taxon>
        <taxon>Monoraphidium</taxon>
    </lineage>
</organism>
<feature type="chain" id="PRO_5002258187" evidence="1">
    <location>
        <begin position="20"/>
        <end position="239"/>
    </location>
</feature>
<sequence length="239" mass="23809">MRSLLLALLICGAAQQALAQRPLEAIGAVLHAPSRTNGNSDSIDLGGIAGDIQDIVSSFGKVPKLGQALAAITTAGEQAGASAIAAGLDDVAKGLISRAQEARAFHMGLLGEAGKALSSGAAAFATASAPLRQLSPSVLALDATMTQLGQMTAFLEGLSTYAPPARKAALDGQAARLERIAGNLSSMKEALLGGPAGVIDAIGDAMGALQLPGIFTANDLGTLLDTSINLIGSTLNSIA</sequence>
<reference evidence="2 3" key="1">
    <citation type="journal article" date="2013" name="BMC Genomics">
        <title>Reconstruction of the lipid metabolism for the microalga Monoraphidium neglectum from its genome sequence reveals characteristics suitable for biofuel production.</title>
        <authorList>
            <person name="Bogen C."/>
            <person name="Al-Dilaimi A."/>
            <person name="Albersmeier A."/>
            <person name="Wichmann J."/>
            <person name="Grundmann M."/>
            <person name="Rupp O."/>
            <person name="Lauersen K.J."/>
            <person name="Blifernez-Klassen O."/>
            <person name="Kalinowski J."/>
            <person name="Goesmann A."/>
            <person name="Mussgnug J.H."/>
            <person name="Kruse O."/>
        </authorList>
    </citation>
    <scope>NUCLEOTIDE SEQUENCE [LARGE SCALE GENOMIC DNA]</scope>
    <source>
        <strain evidence="2 3">SAG 48.87</strain>
    </source>
</reference>
<gene>
    <name evidence="2" type="ORF">MNEG_12358</name>
</gene>
<dbReference type="GeneID" id="25729712"/>
<dbReference type="Proteomes" id="UP000054498">
    <property type="component" value="Unassembled WGS sequence"/>
</dbReference>
<accession>A0A0D2LVR8</accession>
<evidence type="ECO:0000313" key="2">
    <source>
        <dbReference type="EMBL" id="KIY95604.1"/>
    </source>
</evidence>
<proteinExistence type="predicted"/>